<dbReference type="InterPro" id="IPR013429">
    <property type="entry name" value="Regulatory_FmdB_Zinc_ribbon"/>
</dbReference>
<dbReference type="SMART" id="SM00834">
    <property type="entry name" value="CxxC_CXXC_SSSS"/>
    <property type="match status" value="1"/>
</dbReference>
<evidence type="ECO:0000259" key="1">
    <source>
        <dbReference type="SMART" id="SM00834"/>
    </source>
</evidence>
<sequence>MPIYEFECLDCGHNTEILMAINESELVACGNCGGRNLKKLLSAHAAVSPTGRFPENAADRCCG</sequence>
<name>A0A8J6T6K3_9DELT</name>
<feature type="non-terminal residue" evidence="2">
    <location>
        <position position="63"/>
    </location>
</feature>
<organism evidence="2 3">
    <name type="scientific">Candidatus Desulfacyla euxinica</name>
    <dbReference type="NCBI Taxonomy" id="2841693"/>
    <lineage>
        <taxon>Bacteria</taxon>
        <taxon>Deltaproteobacteria</taxon>
        <taxon>Candidatus Desulfacyla</taxon>
    </lineage>
</organism>
<evidence type="ECO:0000313" key="2">
    <source>
        <dbReference type="EMBL" id="MBC8175944.1"/>
    </source>
</evidence>
<dbReference type="Pfam" id="PF09723">
    <property type="entry name" value="Zn_ribbon_8"/>
    <property type="match status" value="1"/>
</dbReference>
<accession>A0A8J6T6K3</accession>
<feature type="domain" description="Putative regulatory protein FmdB zinc ribbon" evidence="1">
    <location>
        <begin position="1"/>
        <end position="42"/>
    </location>
</feature>
<dbReference type="Proteomes" id="UP000650524">
    <property type="component" value="Unassembled WGS sequence"/>
</dbReference>
<dbReference type="AlphaFoldDB" id="A0A8J6T6K3"/>
<dbReference type="EMBL" id="JACNJD010000056">
    <property type="protein sequence ID" value="MBC8175944.1"/>
    <property type="molecule type" value="Genomic_DNA"/>
</dbReference>
<proteinExistence type="predicted"/>
<gene>
    <name evidence="2" type="ORF">H8E19_00955</name>
</gene>
<evidence type="ECO:0000313" key="3">
    <source>
        <dbReference type="Proteomes" id="UP000650524"/>
    </source>
</evidence>
<dbReference type="NCBIfam" id="TIGR02605">
    <property type="entry name" value="CxxC_CxxC_SSSS"/>
    <property type="match status" value="1"/>
</dbReference>
<reference evidence="2 3" key="1">
    <citation type="submission" date="2020-08" db="EMBL/GenBank/DDBJ databases">
        <title>Bridging the membrane lipid divide: bacteria of the FCB group superphylum have the potential to synthesize archaeal ether lipids.</title>
        <authorList>
            <person name="Villanueva L."/>
            <person name="Von Meijenfeldt F.A.B."/>
            <person name="Westbye A.B."/>
            <person name="Yadav S."/>
            <person name="Hopmans E.C."/>
            <person name="Dutilh B.E."/>
            <person name="Sinninghe Damste J.S."/>
        </authorList>
    </citation>
    <scope>NUCLEOTIDE SEQUENCE [LARGE SCALE GENOMIC DNA]</scope>
    <source>
        <strain evidence="2">NIOZ-UU27</strain>
    </source>
</reference>
<protein>
    <submittedName>
        <fullName evidence="2">Zinc ribbon domain-containing protein</fullName>
    </submittedName>
</protein>
<comment type="caution">
    <text evidence="2">The sequence shown here is derived from an EMBL/GenBank/DDBJ whole genome shotgun (WGS) entry which is preliminary data.</text>
</comment>